<keyword evidence="1" id="KW-0812">Transmembrane</keyword>
<evidence type="ECO:0000313" key="2">
    <source>
        <dbReference type="EMBL" id="KAJ8916372.1"/>
    </source>
</evidence>
<dbReference type="AlphaFoldDB" id="A0AAV8VQT4"/>
<proteinExistence type="predicted"/>
<accession>A0AAV8VQT4</accession>
<dbReference type="Proteomes" id="UP001159042">
    <property type="component" value="Unassembled WGS sequence"/>
</dbReference>
<protein>
    <submittedName>
        <fullName evidence="2">Uncharacterized protein</fullName>
    </submittedName>
</protein>
<evidence type="ECO:0000256" key="1">
    <source>
        <dbReference type="SAM" id="Phobius"/>
    </source>
</evidence>
<sequence length="129" mass="15209">MYLNPTDTFTKISSKVVRGKKCCVRRTLQICQYVDGEDVMLALFAETRLVPQSGTSPDFAQIEISNTFFNLCKLCPTPDYIVLDQKSGGYHPHTFYSLSDYEQMNHKNFFIFWVLIAFYFNWDFRFRNQ</sequence>
<keyword evidence="3" id="KW-1185">Reference proteome</keyword>
<gene>
    <name evidence="2" type="ORF">NQ315_005070</name>
</gene>
<reference evidence="2 3" key="1">
    <citation type="journal article" date="2023" name="Insect Mol. Biol.">
        <title>Genome sequencing provides insights into the evolution of gene families encoding plant cell wall-degrading enzymes in longhorned beetles.</title>
        <authorList>
            <person name="Shin N.R."/>
            <person name="Okamura Y."/>
            <person name="Kirsch R."/>
            <person name="Pauchet Y."/>
        </authorList>
    </citation>
    <scope>NUCLEOTIDE SEQUENCE [LARGE SCALE GENOMIC DNA]</scope>
    <source>
        <strain evidence="2">EAD_L_NR</strain>
    </source>
</reference>
<keyword evidence="1" id="KW-1133">Transmembrane helix</keyword>
<organism evidence="2 3">
    <name type="scientific">Exocentrus adspersus</name>
    <dbReference type="NCBI Taxonomy" id="1586481"/>
    <lineage>
        <taxon>Eukaryota</taxon>
        <taxon>Metazoa</taxon>
        <taxon>Ecdysozoa</taxon>
        <taxon>Arthropoda</taxon>
        <taxon>Hexapoda</taxon>
        <taxon>Insecta</taxon>
        <taxon>Pterygota</taxon>
        <taxon>Neoptera</taxon>
        <taxon>Endopterygota</taxon>
        <taxon>Coleoptera</taxon>
        <taxon>Polyphaga</taxon>
        <taxon>Cucujiformia</taxon>
        <taxon>Chrysomeloidea</taxon>
        <taxon>Cerambycidae</taxon>
        <taxon>Lamiinae</taxon>
        <taxon>Acanthocinini</taxon>
        <taxon>Exocentrus</taxon>
    </lineage>
</organism>
<evidence type="ECO:0000313" key="3">
    <source>
        <dbReference type="Proteomes" id="UP001159042"/>
    </source>
</evidence>
<keyword evidence="1" id="KW-0472">Membrane</keyword>
<feature type="transmembrane region" description="Helical" evidence="1">
    <location>
        <begin position="108"/>
        <end position="124"/>
    </location>
</feature>
<name>A0AAV8VQT4_9CUCU</name>
<comment type="caution">
    <text evidence="2">The sequence shown here is derived from an EMBL/GenBank/DDBJ whole genome shotgun (WGS) entry which is preliminary data.</text>
</comment>
<dbReference type="EMBL" id="JANEYG010000043">
    <property type="protein sequence ID" value="KAJ8916372.1"/>
    <property type="molecule type" value="Genomic_DNA"/>
</dbReference>